<keyword evidence="9" id="KW-0149">Chlorophyll biosynthesis</keyword>
<keyword evidence="5" id="KW-0001">2Fe-2S</keyword>
<keyword evidence="6" id="KW-0521">NADP</keyword>
<accession>A0A812LDH6</accession>
<evidence type="ECO:0000256" key="3">
    <source>
        <dbReference type="ARBA" id="ARBA00012006"/>
    </source>
</evidence>
<dbReference type="Pfam" id="PF00106">
    <property type="entry name" value="adh_short"/>
    <property type="match status" value="1"/>
</dbReference>
<feature type="compositionally biased region" description="Low complexity" evidence="10">
    <location>
        <begin position="671"/>
        <end position="696"/>
    </location>
</feature>
<feature type="signal peptide" evidence="11">
    <location>
        <begin position="1"/>
        <end position="16"/>
    </location>
</feature>
<dbReference type="Gene3D" id="3.40.50.720">
    <property type="entry name" value="NAD(P)-binding Rossmann-like Domain"/>
    <property type="match status" value="1"/>
</dbReference>
<feature type="chain" id="PRO_5032878470" description="protochlorophyllide reductase" evidence="11">
    <location>
        <begin position="17"/>
        <end position="730"/>
    </location>
</feature>
<dbReference type="GO" id="GO:0015995">
    <property type="term" value="P:chlorophyll biosynthetic process"/>
    <property type="evidence" value="ECO:0007669"/>
    <property type="project" value="UniProtKB-KW"/>
</dbReference>
<dbReference type="SUPFAM" id="SSF54292">
    <property type="entry name" value="2Fe-2S ferredoxin-like"/>
    <property type="match status" value="1"/>
</dbReference>
<dbReference type="PROSITE" id="PS51085">
    <property type="entry name" value="2FE2S_FER_2"/>
    <property type="match status" value="1"/>
</dbReference>
<gene>
    <name evidence="13" type="primary">PORA</name>
    <name evidence="13" type="ORF">SNAT2548_LOCUS11480</name>
</gene>
<dbReference type="Gene3D" id="3.10.20.30">
    <property type="match status" value="1"/>
</dbReference>
<keyword evidence="7" id="KW-0560">Oxidoreductase</keyword>
<dbReference type="Pfam" id="PF00111">
    <property type="entry name" value="Fer2"/>
    <property type="match status" value="1"/>
</dbReference>
<evidence type="ECO:0000313" key="14">
    <source>
        <dbReference type="Proteomes" id="UP000604046"/>
    </source>
</evidence>
<dbReference type="CDD" id="cd00207">
    <property type="entry name" value="fer2"/>
    <property type="match status" value="1"/>
</dbReference>
<feature type="domain" description="2Fe-2S ferredoxin-type" evidence="12">
    <location>
        <begin position="523"/>
        <end position="600"/>
    </location>
</feature>
<dbReference type="InterPro" id="IPR036291">
    <property type="entry name" value="NAD(P)-bd_dom_sf"/>
</dbReference>
<name>A0A812LDH6_9DINO</name>
<dbReference type="Proteomes" id="UP000604046">
    <property type="component" value="Unassembled WGS sequence"/>
</dbReference>
<evidence type="ECO:0000256" key="8">
    <source>
        <dbReference type="ARBA" id="ARBA00023014"/>
    </source>
</evidence>
<evidence type="ECO:0000256" key="11">
    <source>
        <dbReference type="SAM" id="SignalP"/>
    </source>
</evidence>
<evidence type="ECO:0000256" key="10">
    <source>
        <dbReference type="SAM" id="MobiDB-lite"/>
    </source>
</evidence>
<dbReference type="EC" id="1.3.1.33" evidence="3"/>
<organism evidence="13 14">
    <name type="scientific">Symbiodinium natans</name>
    <dbReference type="NCBI Taxonomy" id="878477"/>
    <lineage>
        <taxon>Eukaryota</taxon>
        <taxon>Sar</taxon>
        <taxon>Alveolata</taxon>
        <taxon>Dinophyceae</taxon>
        <taxon>Suessiales</taxon>
        <taxon>Symbiodiniaceae</taxon>
        <taxon>Symbiodinium</taxon>
    </lineage>
</organism>
<evidence type="ECO:0000259" key="12">
    <source>
        <dbReference type="PROSITE" id="PS51085"/>
    </source>
</evidence>
<dbReference type="GO" id="GO:0016630">
    <property type="term" value="F:protochlorophyllide reductase activity"/>
    <property type="evidence" value="ECO:0007669"/>
    <property type="project" value="UniProtKB-EC"/>
</dbReference>
<keyword evidence="5" id="KW-0408">Iron</keyword>
<dbReference type="PRINTS" id="PR00081">
    <property type="entry name" value="GDHRDH"/>
</dbReference>
<keyword evidence="11" id="KW-0732">Signal</keyword>
<dbReference type="OrthoDB" id="191139at2759"/>
<comment type="pathway">
    <text evidence="1">Porphyrin-containing compound metabolism; chlorophyll biosynthesis.</text>
</comment>
<evidence type="ECO:0000256" key="9">
    <source>
        <dbReference type="ARBA" id="ARBA00023171"/>
    </source>
</evidence>
<evidence type="ECO:0000256" key="7">
    <source>
        <dbReference type="ARBA" id="ARBA00023002"/>
    </source>
</evidence>
<comment type="caution">
    <text evidence="13">The sequence shown here is derived from an EMBL/GenBank/DDBJ whole genome shotgun (WGS) entry which is preliminary data.</text>
</comment>
<protein>
    <recommendedName>
        <fullName evidence="3">protochlorophyllide reductase</fullName>
        <ecNumber evidence="3">1.3.1.33</ecNumber>
    </recommendedName>
</protein>
<evidence type="ECO:0000256" key="2">
    <source>
        <dbReference type="ARBA" id="ARBA00005821"/>
    </source>
</evidence>
<dbReference type="InterPro" id="IPR001041">
    <property type="entry name" value="2Fe-2S_ferredoxin-type"/>
</dbReference>
<sequence length="730" mass="80801">MLVLRFALLLFLHAEGWKWMNNIKAPSFSRMQKGSKFGDKKLVVITGTSSGLGKAATKALLRANEYHVIGAVRDLEKMKIVAELEGFDMDRFTPMHLDLASFESVKTFAENLDKFRGDRPIDRLVCNAAVYQPTLAYPKWTVDGHEQQLQINYLSQFLLTSKVMPMMTDSSDARVVMIGSVTGNDNTVGGGGVYPIADLKELDGLELGCKKPIAMMDGYNFNGAKMYKDTKLALMMTSNMLHERFHRSTGIAFSSIYPGCIAESPLFREKRPWFRKYFPIFMKYITGGFVGEEEAGTRLFQVLHDPKCTKSGVYWSWNGGPREGRGLEAMEKGGQIVGAGGAGGGWESIYENDQSDKVLNKDLVQKLWQTTNEVTGAQWPKAYQAKSPCPTLKVVGAATSLLGILEENARMKASREGEGAKIVANKTLPKAERRRHLERMLQALDKTPRDPEELERDLLRTSGLVPQDVLDGDQEHSEPSLEAVVPELDDVDDVDHVDDVDDVYVEPAEPPKMLPGHEKLGDTPVVFQPQNVMTMARAGQPLSEVASQADVFIRYKCKKGQCKTCAVNIDGKWVSACQTKVPPQEPGKSFDVRVRPVSDAHKTQEKAAFFTPKSFADGVVNNGLGVVGFVKEAFGADPDFKVRMERERLVEELLAQKRSKEMIKTVKSVKSVKSSKLRGPSSPSSRISSSSESSTSKTVTDEHGREFVLPGLAMTAAFMFAVIQNYPVLD</sequence>
<keyword evidence="4" id="KW-0602">Photosynthesis</keyword>
<dbReference type="InterPro" id="IPR036010">
    <property type="entry name" value="2Fe-2S_ferredoxin-like_sf"/>
</dbReference>
<proteinExistence type="inferred from homology"/>
<dbReference type="InterPro" id="IPR012675">
    <property type="entry name" value="Beta-grasp_dom_sf"/>
</dbReference>
<evidence type="ECO:0000256" key="1">
    <source>
        <dbReference type="ARBA" id="ARBA00005173"/>
    </source>
</evidence>
<comment type="similarity">
    <text evidence="2">Belongs to the short-chain dehydrogenases/reductases (SDR) family. POR subfamily.</text>
</comment>
<evidence type="ECO:0000256" key="4">
    <source>
        <dbReference type="ARBA" id="ARBA00022531"/>
    </source>
</evidence>
<dbReference type="EMBL" id="CAJNDS010001032">
    <property type="protein sequence ID" value="CAE7244771.1"/>
    <property type="molecule type" value="Genomic_DNA"/>
</dbReference>
<dbReference type="InterPro" id="IPR002347">
    <property type="entry name" value="SDR_fam"/>
</dbReference>
<dbReference type="PANTHER" id="PTHR44419:SF19">
    <property type="entry name" value="PROTOCHLOROPHYLLIDE REDUCTASE A, CHLOROPLASTIC"/>
    <property type="match status" value="1"/>
</dbReference>
<reference evidence="13" key="1">
    <citation type="submission" date="2021-02" db="EMBL/GenBank/DDBJ databases">
        <authorList>
            <person name="Dougan E. K."/>
            <person name="Rhodes N."/>
            <person name="Thang M."/>
            <person name="Chan C."/>
        </authorList>
    </citation>
    <scope>NUCLEOTIDE SEQUENCE</scope>
</reference>
<evidence type="ECO:0000256" key="6">
    <source>
        <dbReference type="ARBA" id="ARBA00022857"/>
    </source>
</evidence>
<dbReference type="GO" id="GO:0015979">
    <property type="term" value="P:photosynthesis"/>
    <property type="evidence" value="ECO:0007669"/>
    <property type="project" value="UniProtKB-KW"/>
</dbReference>
<dbReference type="GO" id="GO:0051537">
    <property type="term" value="F:2 iron, 2 sulfur cluster binding"/>
    <property type="evidence" value="ECO:0007669"/>
    <property type="project" value="UniProtKB-KW"/>
</dbReference>
<dbReference type="AlphaFoldDB" id="A0A812LDH6"/>
<keyword evidence="8" id="KW-0411">Iron-sulfur</keyword>
<evidence type="ECO:0000256" key="5">
    <source>
        <dbReference type="ARBA" id="ARBA00022714"/>
    </source>
</evidence>
<evidence type="ECO:0000313" key="13">
    <source>
        <dbReference type="EMBL" id="CAE7244771.1"/>
    </source>
</evidence>
<dbReference type="PANTHER" id="PTHR44419">
    <property type="entry name" value="PROTOCHLOROPHYLLIDE REDUCTASE C, CHLOROPLASTIC"/>
    <property type="match status" value="1"/>
</dbReference>
<keyword evidence="14" id="KW-1185">Reference proteome</keyword>
<feature type="region of interest" description="Disordered" evidence="10">
    <location>
        <begin position="671"/>
        <end position="702"/>
    </location>
</feature>
<keyword evidence="5" id="KW-0479">Metal-binding</keyword>
<dbReference type="SUPFAM" id="SSF51735">
    <property type="entry name" value="NAD(P)-binding Rossmann-fold domains"/>
    <property type="match status" value="1"/>
</dbReference>
<dbReference type="InterPro" id="IPR005979">
    <property type="entry name" value="Prochl_reduct"/>
</dbReference>